<dbReference type="Pfam" id="PF24883">
    <property type="entry name" value="NPHP3_N"/>
    <property type="match status" value="1"/>
</dbReference>
<dbReference type="Gene3D" id="3.40.50.300">
    <property type="entry name" value="P-loop containing nucleotide triphosphate hydrolases"/>
    <property type="match status" value="1"/>
</dbReference>
<dbReference type="EMBL" id="JAGMUV010000006">
    <property type="protein sequence ID" value="KAH7153576.1"/>
    <property type="molecule type" value="Genomic_DNA"/>
</dbReference>
<protein>
    <recommendedName>
        <fullName evidence="2">Nephrocystin 3-like N-terminal domain-containing protein</fullName>
    </recommendedName>
</protein>
<dbReference type="PANTHER" id="PTHR10039:SF10">
    <property type="entry name" value="NACHT DOMAIN-CONTAINING PROTEIN"/>
    <property type="match status" value="1"/>
</dbReference>
<dbReference type="OrthoDB" id="7464126at2759"/>
<organism evidence="3 4">
    <name type="scientific">Dactylonectria macrodidyma</name>
    <dbReference type="NCBI Taxonomy" id="307937"/>
    <lineage>
        <taxon>Eukaryota</taxon>
        <taxon>Fungi</taxon>
        <taxon>Dikarya</taxon>
        <taxon>Ascomycota</taxon>
        <taxon>Pezizomycotina</taxon>
        <taxon>Sordariomycetes</taxon>
        <taxon>Hypocreomycetidae</taxon>
        <taxon>Hypocreales</taxon>
        <taxon>Nectriaceae</taxon>
        <taxon>Dactylonectria</taxon>
    </lineage>
</organism>
<accession>A0A9P9F7F3</accession>
<dbReference type="InterPro" id="IPR056884">
    <property type="entry name" value="NPHP3-like_N"/>
</dbReference>
<dbReference type="InterPro" id="IPR027417">
    <property type="entry name" value="P-loop_NTPase"/>
</dbReference>
<evidence type="ECO:0000313" key="4">
    <source>
        <dbReference type="Proteomes" id="UP000738349"/>
    </source>
</evidence>
<feature type="domain" description="Nephrocystin 3-like N-terminal" evidence="2">
    <location>
        <begin position="255"/>
        <end position="432"/>
    </location>
</feature>
<proteinExistence type="predicted"/>
<gene>
    <name evidence="3" type="ORF">EDB81DRAFT_631269</name>
</gene>
<sequence>MENTSKAIVAAGRLKPEIRLAKAVSDFATTLDEDQRRNFKRLKSRSPPSSADVISFTEELSRTGAHLHRSWTCQSMRLVTILDRIQKFVCIGDVIIGGSQNMIASGVWAAVRMSCSIHSDLSLLFPKNRELQDFMCEYLAVMVQLCQKIVTYAQKSRFSLVTASITSSFEAQAKPLEEDLVYWGGLIEKRVTVLSARSHLNAQEWAIGKLRNLEVTLSAESKKRAIEERRQRILNQLSSDRVDFETIWRRERRRGTSAWIYETEPYKSWKTASSSSTLWLKGNLGSGKTVVLANVVGDLFFNNDPIEPASKSDEKQETAPDQAVCYFFCKSGEQKSLMARAIIGGIACQVLQDPGNEGRLATVAAQETQHTTSRLGVERMVDMILQVMPKNRVHFLVLDGLEECDMEEVDDVLRALRRLQKQHIVNLCFSSRPDSKLQGRVASYLHIDHVVSMSGKAREGEITSFIEKEIGRRAGRRHFPPELEELIKHQLIAGARGMYLWVALQLETIFPSYDPTVVSDAEIFGIVTTLPRDLPEAFDKALQRISNTRYGNKIFKLVAAADPSLTLDELKVALSVQPGNTIWDATKVSRNPATLVGECGGALLEIDEEESQVRFIHHSALTHLLSSTDNPMLARYHFSSDEASLEMGSVCVTYLNYNLFDTRVSVDRKISGSHVVERLKASAWRSSLLGGRVYSLLSPKGQAPPMQIDLMRVAMEKVSRDGIDVVQGFLGYASSKWLEHTRLFHKLIDLKLYSFWKRLTDGDISIISLPYKPTNKDAFSWAMCAPHEALFRDLLQDEASHDELIQALISQVSTSPDEFRLSGDILG</sequence>
<feature type="non-terminal residue" evidence="3">
    <location>
        <position position="1"/>
    </location>
</feature>
<reference evidence="3" key="1">
    <citation type="journal article" date="2021" name="Nat. Commun.">
        <title>Genetic determinants of endophytism in the Arabidopsis root mycobiome.</title>
        <authorList>
            <person name="Mesny F."/>
            <person name="Miyauchi S."/>
            <person name="Thiergart T."/>
            <person name="Pickel B."/>
            <person name="Atanasova L."/>
            <person name="Karlsson M."/>
            <person name="Huettel B."/>
            <person name="Barry K.W."/>
            <person name="Haridas S."/>
            <person name="Chen C."/>
            <person name="Bauer D."/>
            <person name="Andreopoulos W."/>
            <person name="Pangilinan J."/>
            <person name="LaButti K."/>
            <person name="Riley R."/>
            <person name="Lipzen A."/>
            <person name="Clum A."/>
            <person name="Drula E."/>
            <person name="Henrissat B."/>
            <person name="Kohler A."/>
            <person name="Grigoriev I.V."/>
            <person name="Martin F.M."/>
            <person name="Hacquard S."/>
        </authorList>
    </citation>
    <scope>NUCLEOTIDE SEQUENCE</scope>
    <source>
        <strain evidence="3">MPI-CAGE-AT-0147</strain>
    </source>
</reference>
<evidence type="ECO:0000256" key="1">
    <source>
        <dbReference type="ARBA" id="ARBA00022737"/>
    </source>
</evidence>
<keyword evidence="4" id="KW-1185">Reference proteome</keyword>
<keyword evidence="1" id="KW-0677">Repeat</keyword>
<evidence type="ECO:0000259" key="2">
    <source>
        <dbReference type="Pfam" id="PF24883"/>
    </source>
</evidence>
<evidence type="ECO:0000313" key="3">
    <source>
        <dbReference type="EMBL" id="KAH7153576.1"/>
    </source>
</evidence>
<comment type="caution">
    <text evidence="3">The sequence shown here is derived from an EMBL/GenBank/DDBJ whole genome shotgun (WGS) entry which is preliminary data.</text>
</comment>
<dbReference type="Proteomes" id="UP000738349">
    <property type="component" value="Unassembled WGS sequence"/>
</dbReference>
<name>A0A9P9F7F3_9HYPO</name>
<dbReference type="PANTHER" id="PTHR10039">
    <property type="entry name" value="AMELOGENIN"/>
    <property type="match status" value="1"/>
</dbReference>
<dbReference type="AlphaFoldDB" id="A0A9P9F7F3"/>